<dbReference type="Proteomes" id="UP001230649">
    <property type="component" value="Unassembled WGS sequence"/>
</dbReference>
<accession>A0ACC2WW88</accession>
<comment type="caution">
    <text evidence="1">The sequence shown here is derived from an EMBL/GenBank/DDBJ whole genome shotgun (WGS) entry which is preliminary data.</text>
</comment>
<dbReference type="EMBL" id="JASBWS010000004">
    <property type="protein sequence ID" value="KAJ9116033.1"/>
    <property type="molecule type" value="Genomic_DNA"/>
</dbReference>
<protein>
    <submittedName>
        <fullName evidence="1">Uncharacterized protein</fullName>
    </submittedName>
</protein>
<sequence length="3142" mass="352164">MAQAIRKVVTRLINGFVAPYIENLTDSDLQFSLVSGSLALKDLQIKREALDALNLPVEVHKGLIGQLNIYIPLTTLGSEPIRFVIEDVFLLVKMKKASGDVDLAEEERKLQKVKQDALRQLEAKEAAAREAMAAEKQGQKKQGWMDWLGVSSVAEKAAGNVQASIKNIHIRYEDDTSMPGHPFAAGVTLSSFELLSADENWVEGFVKQVLDATRKVARMDSLSVYVDSDAPSIMRDGLDSIDMWRTFEQMISRKDREAEHRYVVRPIAGDARVIMRKRPTSENAKLDVNVAFDEIGIVLEDEQWRDASGVIELFHYYQRTSLYLKYRPSRAEMQENRGKARWKLAKAILYEIHEKKRRWTWEYMAQRRDDRKTYVEIYSRTLSANKPLAGEVGQKEMGWRTVQLIYTFSQDLEIISKLELDLSFEDIRWFRKLAKRKAREQRVTKQRTEDPQIAAAHDQPKVPGGWMSWVWGSGQNATANGEPGPDDELTEADRQEVHSLLEEDEDDVLDYTDMAPETILNRIHATLGKGSFALRSSKYGRDRNMIALVFDELSANVLQMPSTLDATVALGGFSVSDGTTPNTLHPQIVRVKEKASISRVQSGVGEDALQQQNDPFFVVRYEQNPLDHRADIGISAKMRHLEIVYHRGYVEAVSTFFRNASELESVNALLAAAGQSFEGLRQGTRAGLEYTLERHKTMDVQIDMDAPIIIVPERMDSLDSLHLVLDAGHIAVESALADQKEVQSVQSKRGQALEGDDYVRLQSLMYDKFSLKLESTQLLIGNSWESCMSALGDQVNGSSKKLHIVEKIGMDFMIQNAILNVPELTKLKVSGHLPKLHVNLSDTKYKSLMRLIDIAIPKSEDTPAGSDVGAGMKVPPRLGDFPSTNEPQDFDDGASFLTDATDLRRDDDGEFHDAVGENNDNQTLQFKQKTFELEFAVGELRASLSRSVPNAEDRQLATAAFNGFALDLAIRQYDMSVNLGLKTLSLDMLQTNETSQPVVVTLLEEEDELVRVKYARVQKESPEYMSVYDGIDQSIDTSISTLKLNIEPEPLISLYDFIMTTFVPEHPNAENQQALVEEQEATDEKLRIRVRLRGVQLSLLNESRQFATLALTTADVALLLRGGTMRLGASIGNISFKDELSSDGSRPYEREILTIEGHDLANLTYETYDPADLETFPGYNSFVQLRSGSLRLFVSPQPLQHLSAFLTKLARLKAVYDAASQAAMQRAAEVVRMRYDVEVKTPILVLPRLDKDRRPGNERVVVRLGQVSARNEYFKDRPTASAIDASLTGISIMSETLEGKETMPILADVDLRARIDQTGAEDTPSKDMKRNETKIVGQSNGIVMTLTQSQYRLLMALVRDLPATLSGGQDDQIPAAITDNDPSTRLIEKDMLDVDKEADSGNPPSFMHVKFDVPSIRLELFDAKATSRAKLDGHSIIKLEIDNVETSYQHQSDGQQEADVKLAAITLSNTRPGASLYRDFLPKSTSQESQIHLKYEVEAGNNPGSSVTLDINGPRFILAADPLYALMDFATLDDDEEVNQEAFEADDRVIVPSADKQPAATKSDNAMAIQLNVNDASVLLLASDSVKNSGLIELRIAQMVLTKQHNLTFAIQQLGMFFGHIDDPSDRSRFLDDINVTLGYSAQGEGGSSGTQIALGVQTIVFRASYGDLLLITDVANKAIALASRQNSQADPDDMENAAVKQERRASKARRSTVTRRPGIRIPVDKEAPAGPKLTKLSTERLDASFGGFQLVLIGDVHELPVIHLQTPAFICKAKDWSGDLTANVVFKPSINYYNLKNSHWEPLLDPWEFGISAKTKAYPNGSKNTKVSLYSDPRLEWNMTAAFIELAITSTTVLARKEEKLRQGIDVHDTPFVVRNLTGRNLLVRNDISHDSRVKTSTKAHSQRLADGESTPWRFQDIKQQRENISAASRNAFAIIIENMQWDEVRGISVEREGEFLFLLSPPMHDSRYHLACEITLRDNVKYITFRSTFVIENETHLPLEAKLLDSANKLSRATYSIQPGDKWPMPLETVMHSRVILRPIGGYSWPSTAFGWRDLMRNPVRALTCKHESDQEAPFRCQAAAIFDKKDPLTRAYPRMKLRIRAPVEIENLLPYNIRYRVYDKHLGTNTTNFLIKGGISPIHTVNLSHLLMLSVLVQDSGFKQSDFAIINTDDPDDFRVENEILLKDNRNAELKLKLHYYKYPDSGGAFKVILYSPYVIINKTSLPFDMAFKSWSGNPGELAGHERFRMFSYPKDDRGNRMFIKVGDSDWSEPVSFEGVGADSQIKFTADRGRSEYQIGMSYAEGMGKYKLSKAITLAPRYVIVNNYRKSLQVRQHRTENYQEVKQGQRVYWHSFKKTASEQLSLGLTGNGTRWSAPIDIANVGKTYLLLPQLNGSGYPSLLRIECRLKDATIFLFIHEETEQWPIQIRNETNMRMKFRQTEDTQYTPQPQDREFEDLPGFSTIPFSWDYPAARNKKIRLAVGGNERDIDVMEIGILPPWKIPRQGNNGPSGVLSIDVRTEEQSQVLVISRYDEQNSIYKPARPTMQRADSVDDSNSTAFETIETQEQPSLTVEVRLEGIGLSVVNKNLQELMYLSFRGLKMVYNNYETSYDASVDCGWIQIDNQLFGGLYPIILYPTIQPKDSKELEARPTLQAAITVLRDDQHGVFYIKYASILLQMITVELDEDFLFALFDFSKFENASWEEPVPDVLFDNPVDIPEPPPVAPGTNIYFELLALQPTQIDISFMRTERVNVDKKPSTRNPLVFFLNALTMALGNINGAPLRLNALFLENARVTWPSLQERLVLHYQEQIISQLYRVLGSADFLGNPVGLLNNVSSGFTDIFYEPYQGIVMHGGKELGVGLARGASSFAKKLTYGFSDSFSKVTGSIGKGISAAALDSEWQARRRMTLRRNKPKHALYGIANGANVFASSVASGFEGLALKPLEGAEAGGVGGFFKGVGKGFVGAIAKPVAGVFDFASNVSEGIRNTTTVFDAEGLDRARYPRFPGSNGVLEPFNEDKALGQFWLKDLEHGKFFNETYIAHVHLNREDSAIIVTRTRILAIILSKMQLRWEIPFDDLKTIIMDTGGIGLVMQDDVNGPFIPLPEKAQKGFLFGALSNVIKAHNNERELANISLSNSIVAE</sequence>
<evidence type="ECO:0000313" key="1">
    <source>
        <dbReference type="EMBL" id="KAJ9116033.1"/>
    </source>
</evidence>
<organism evidence="1 2">
    <name type="scientific">Naganishia adeliensis</name>
    <dbReference type="NCBI Taxonomy" id="92952"/>
    <lineage>
        <taxon>Eukaryota</taxon>
        <taxon>Fungi</taxon>
        <taxon>Dikarya</taxon>
        <taxon>Basidiomycota</taxon>
        <taxon>Agaricomycotina</taxon>
        <taxon>Tremellomycetes</taxon>
        <taxon>Filobasidiales</taxon>
        <taxon>Filobasidiaceae</taxon>
        <taxon>Naganishia</taxon>
    </lineage>
</organism>
<keyword evidence="2" id="KW-1185">Reference proteome</keyword>
<name>A0ACC2WW88_9TREE</name>
<proteinExistence type="predicted"/>
<reference evidence="1" key="1">
    <citation type="submission" date="2023-04" db="EMBL/GenBank/DDBJ databases">
        <title>Draft Genome sequencing of Naganishia species isolated from polar environments using Oxford Nanopore Technology.</title>
        <authorList>
            <person name="Leo P."/>
            <person name="Venkateswaran K."/>
        </authorList>
    </citation>
    <scope>NUCLEOTIDE SEQUENCE</scope>
    <source>
        <strain evidence="1">MNA-CCFEE 5262</strain>
    </source>
</reference>
<evidence type="ECO:0000313" key="2">
    <source>
        <dbReference type="Proteomes" id="UP001230649"/>
    </source>
</evidence>
<gene>
    <name evidence="1" type="ORF">QFC20_000702</name>
</gene>